<feature type="chain" id="PRO_5025466641" evidence="1">
    <location>
        <begin position="19"/>
        <end position="235"/>
    </location>
</feature>
<protein>
    <submittedName>
        <fullName evidence="2">Uncharacterized protein</fullName>
    </submittedName>
</protein>
<feature type="signal peptide" evidence="1">
    <location>
        <begin position="1"/>
        <end position="18"/>
    </location>
</feature>
<dbReference type="AlphaFoldDB" id="A0A6A6ZZ15"/>
<sequence length="235" mass="25056">MFLFAIFLASALTLETTATPTATCPAEIGPQGVRIRVPPSLSLNPPSPSWTAPPVGWYFKPWDMIYASNPQYVSFRNLQYDPTAINPANPAGLVNDLTSFQLPGNDTVYTTYGVDTPDPRPGFSAVLQYAGTGIITGATSEYSIMAWGCDSTHTPYYVSYSTVTVLTATPAGIDIFSTNDNGPDAATAQALIAALRTITQPQLKALVATLTKMTQDGCRNGKPRVSNQNLIAILG</sequence>
<name>A0A6A6ZZ15_9PLEO</name>
<evidence type="ECO:0000313" key="2">
    <source>
        <dbReference type="EMBL" id="KAF2825918.1"/>
    </source>
</evidence>
<gene>
    <name evidence="2" type="ORF">CC86DRAFT_446462</name>
</gene>
<reference evidence="2" key="1">
    <citation type="journal article" date="2020" name="Stud. Mycol.">
        <title>101 Dothideomycetes genomes: a test case for predicting lifestyles and emergence of pathogens.</title>
        <authorList>
            <person name="Haridas S."/>
            <person name="Albert R."/>
            <person name="Binder M."/>
            <person name="Bloem J."/>
            <person name="Labutti K."/>
            <person name="Salamov A."/>
            <person name="Andreopoulos B."/>
            <person name="Baker S."/>
            <person name="Barry K."/>
            <person name="Bills G."/>
            <person name="Bluhm B."/>
            <person name="Cannon C."/>
            <person name="Castanera R."/>
            <person name="Culley D."/>
            <person name="Daum C."/>
            <person name="Ezra D."/>
            <person name="Gonzalez J."/>
            <person name="Henrissat B."/>
            <person name="Kuo A."/>
            <person name="Liang C."/>
            <person name="Lipzen A."/>
            <person name="Lutzoni F."/>
            <person name="Magnuson J."/>
            <person name="Mondo S."/>
            <person name="Nolan M."/>
            <person name="Ohm R."/>
            <person name="Pangilinan J."/>
            <person name="Park H.-J."/>
            <person name="Ramirez L."/>
            <person name="Alfaro M."/>
            <person name="Sun H."/>
            <person name="Tritt A."/>
            <person name="Yoshinaga Y."/>
            <person name="Zwiers L.-H."/>
            <person name="Turgeon B."/>
            <person name="Goodwin S."/>
            <person name="Spatafora J."/>
            <person name="Crous P."/>
            <person name="Grigoriev I."/>
        </authorList>
    </citation>
    <scope>NUCLEOTIDE SEQUENCE</scope>
    <source>
        <strain evidence="2">CBS 113818</strain>
    </source>
</reference>
<accession>A0A6A6ZZ15</accession>
<keyword evidence="1" id="KW-0732">Signal</keyword>
<dbReference type="Proteomes" id="UP000799424">
    <property type="component" value="Unassembled WGS sequence"/>
</dbReference>
<keyword evidence="3" id="KW-1185">Reference proteome</keyword>
<evidence type="ECO:0000313" key="3">
    <source>
        <dbReference type="Proteomes" id="UP000799424"/>
    </source>
</evidence>
<dbReference type="EMBL" id="MU006227">
    <property type="protein sequence ID" value="KAF2825918.1"/>
    <property type="molecule type" value="Genomic_DNA"/>
</dbReference>
<dbReference type="OrthoDB" id="4821403at2759"/>
<organism evidence="2 3">
    <name type="scientific">Ophiobolus disseminans</name>
    <dbReference type="NCBI Taxonomy" id="1469910"/>
    <lineage>
        <taxon>Eukaryota</taxon>
        <taxon>Fungi</taxon>
        <taxon>Dikarya</taxon>
        <taxon>Ascomycota</taxon>
        <taxon>Pezizomycotina</taxon>
        <taxon>Dothideomycetes</taxon>
        <taxon>Pleosporomycetidae</taxon>
        <taxon>Pleosporales</taxon>
        <taxon>Pleosporineae</taxon>
        <taxon>Phaeosphaeriaceae</taxon>
        <taxon>Ophiobolus</taxon>
    </lineage>
</organism>
<evidence type="ECO:0000256" key="1">
    <source>
        <dbReference type="SAM" id="SignalP"/>
    </source>
</evidence>
<proteinExistence type="predicted"/>